<keyword evidence="2" id="KW-0560">Oxidoreductase</keyword>
<protein>
    <submittedName>
        <fullName evidence="2">Thiosulfate dehydrogenase [quinone] large subunit</fullName>
        <ecNumber evidence="2">1.8.5.2</ecNumber>
    </submittedName>
</protein>
<dbReference type="AlphaFoldDB" id="A0A7X0M5G4"/>
<feature type="transmembrane region" description="Helical" evidence="1">
    <location>
        <begin position="94"/>
        <end position="111"/>
    </location>
</feature>
<keyword evidence="1" id="KW-0472">Membrane</keyword>
<dbReference type="GO" id="GO:0043831">
    <property type="term" value="F:thiosulfate dehydrogenase (quinone) activity"/>
    <property type="evidence" value="ECO:0007669"/>
    <property type="project" value="UniProtKB-EC"/>
</dbReference>
<reference evidence="2 3" key="1">
    <citation type="submission" date="2020-08" db="EMBL/GenBank/DDBJ databases">
        <title>Sequencing the genomes of 1000 actinobacteria strains.</title>
        <authorList>
            <person name="Klenk H.-P."/>
        </authorList>
    </citation>
    <scope>NUCLEOTIDE SEQUENCE [LARGE SCALE GENOMIC DNA]</scope>
    <source>
        <strain evidence="2 3">DSM 44936</strain>
    </source>
</reference>
<keyword evidence="1" id="KW-1133">Transmembrane helix</keyword>
<sequence>MATTQGRHNVHTSHAIGSQAPATARTVDYVWAVARIAIGWVFLWAFLDKLFGWGFATPAAKAWVNGGSPTTGFLKGTGENALGGFFSGLAGQPWVDWLFMLGLLGIGAALVLGAGIRIAAGAGTVLLVLMWAAELPLANNPFMDEHLIYAVVLIGLALASAGDTLGIGAWWSRTALVQKYPVLK</sequence>
<name>A0A7X0M5G4_9ACTN</name>
<feature type="transmembrane region" description="Helical" evidence="1">
    <location>
        <begin position="29"/>
        <end position="47"/>
    </location>
</feature>
<feature type="transmembrane region" description="Helical" evidence="1">
    <location>
        <begin position="118"/>
        <end position="135"/>
    </location>
</feature>
<comment type="caution">
    <text evidence="2">The sequence shown here is derived from an EMBL/GenBank/DDBJ whole genome shotgun (WGS) entry which is preliminary data.</text>
</comment>
<accession>A0A7X0M5G4</accession>
<dbReference type="EC" id="1.8.5.2" evidence="2"/>
<keyword evidence="3" id="KW-1185">Reference proteome</keyword>
<feature type="transmembrane region" description="Helical" evidence="1">
    <location>
        <begin position="147"/>
        <end position="171"/>
    </location>
</feature>
<keyword evidence="1" id="KW-0812">Transmembrane</keyword>
<organism evidence="2 3">
    <name type="scientific">Sphaerisporangium rubeum</name>
    <dbReference type="NCBI Taxonomy" id="321317"/>
    <lineage>
        <taxon>Bacteria</taxon>
        <taxon>Bacillati</taxon>
        <taxon>Actinomycetota</taxon>
        <taxon>Actinomycetes</taxon>
        <taxon>Streptosporangiales</taxon>
        <taxon>Streptosporangiaceae</taxon>
        <taxon>Sphaerisporangium</taxon>
    </lineage>
</organism>
<proteinExistence type="predicted"/>
<dbReference type="EMBL" id="JACHIU010000001">
    <property type="protein sequence ID" value="MBB6470796.1"/>
    <property type="molecule type" value="Genomic_DNA"/>
</dbReference>
<dbReference type="Proteomes" id="UP000555564">
    <property type="component" value="Unassembled WGS sequence"/>
</dbReference>
<dbReference type="RefSeq" id="WP_184978108.1">
    <property type="nucleotide sequence ID" value="NZ_BAAALO010000006.1"/>
</dbReference>
<evidence type="ECO:0000313" key="2">
    <source>
        <dbReference type="EMBL" id="MBB6470796.1"/>
    </source>
</evidence>
<gene>
    <name evidence="2" type="ORF">BJ992_000227</name>
</gene>
<evidence type="ECO:0000313" key="3">
    <source>
        <dbReference type="Proteomes" id="UP000555564"/>
    </source>
</evidence>
<evidence type="ECO:0000256" key="1">
    <source>
        <dbReference type="SAM" id="Phobius"/>
    </source>
</evidence>